<comment type="caution">
    <text evidence="2">The sequence shown here is derived from an EMBL/GenBank/DDBJ whole genome shotgun (WGS) entry which is preliminary data.</text>
</comment>
<feature type="region of interest" description="Disordered" evidence="1">
    <location>
        <begin position="82"/>
        <end position="117"/>
    </location>
</feature>
<dbReference type="EMBL" id="JAACJK010000009">
    <property type="protein sequence ID" value="KAF5339119.1"/>
    <property type="molecule type" value="Genomic_DNA"/>
</dbReference>
<feature type="compositionally biased region" description="Polar residues" evidence="1">
    <location>
        <begin position="108"/>
        <end position="117"/>
    </location>
</feature>
<keyword evidence="3" id="KW-1185">Reference proteome</keyword>
<proteinExistence type="predicted"/>
<evidence type="ECO:0000313" key="3">
    <source>
        <dbReference type="Proteomes" id="UP000541558"/>
    </source>
</evidence>
<sequence length="117" mass="13103">MSTTFARRRICCHVFTTTITHSFQSLRRRVHNDGRESAKGHIHTNAAATKISATKGPRVYPNIVILYFLVDAAPRSPLHITLRSRPRRTPHAPMNDCSLPPAFEGRSESSLPSSIVR</sequence>
<name>A0A8H5FJI2_9AGAR</name>
<reference evidence="2 3" key="1">
    <citation type="journal article" date="2020" name="ISME J.">
        <title>Uncovering the hidden diversity of litter-decomposition mechanisms in mushroom-forming fungi.</title>
        <authorList>
            <person name="Floudas D."/>
            <person name="Bentzer J."/>
            <person name="Ahren D."/>
            <person name="Johansson T."/>
            <person name="Persson P."/>
            <person name="Tunlid A."/>
        </authorList>
    </citation>
    <scope>NUCLEOTIDE SEQUENCE [LARGE SCALE GENOMIC DNA]</scope>
    <source>
        <strain evidence="2 3">CBS 175.51</strain>
    </source>
</reference>
<protein>
    <submittedName>
        <fullName evidence="2">Uncharacterized protein</fullName>
    </submittedName>
</protein>
<accession>A0A8H5FJI2</accession>
<evidence type="ECO:0000256" key="1">
    <source>
        <dbReference type="SAM" id="MobiDB-lite"/>
    </source>
</evidence>
<gene>
    <name evidence="2" type="ORF">D9611_011237</name>
</gene>
<dbReference type="Proteomes" id="UP000541558">
    <property type="component" value="Unassembled WGS sequence"/>
</dbReference>
<organism evidence="2 3">
    <name type="scientific">Ephemerocybe angulata</name>
    <dbReference type="NCBI Taxonomy" id="980116"/>
    <lineage>
        <taxon>Eukaryota</taxon>
        <taxon>Fungi</taxon>
        <taxon>Dikarya</taxon>
        <taxon>Basidiomycota</taxon>
        <taxon>Agaricomycotina</taxon>
        <taxon>Agaricomycetes</taxon>
        <taxon>Agaricomycetidae</taxon>
        <taxon>Agaricales</taxon>
        <taxon>Agaricineae</taxon>
        <taxon>Psathyrellaceae</taxon>
        <taxon>Ephemerocybe</taxon>
    </lineage>
</organism>
<dbReference type="AlphaFoldDB" id="A0A8H5FJI2"/>
<evidence type="ECO:0000313" key="2">
    <source>
        <dbReference type="EMBL" id="KAF5339119.1"/>
    </source>
</evidence>